<keyword evidence="2" id="KW-1133">Transmembrane helix</keyword>
<evidence type="ECO:0000256" key="2">
    <source>
        <dbReference type="SAM" id="Phobius"/>
    </source>
</evidence>
<dbReference type="Proteomes" id="UP001303647">
    <property type="component" value="Unassembled WGS sequence"/>
</dbReference>
<dbReference type="EMBL" id="MU857708">
    <property type="protein sequence ID" value="KAK4245216.1"/>
    <property type="molecule type" value="Genomic_DNA"/>
</dbReference>
<feature type="region of interest" description="Disordered" evidence="1">
    <location>
        <begin position="554"/>
        <end position="581"/>
    </location>
</feature>
<feature type="region of interest" description="Disordered" evidence="1">
    <location>
        <begin position="278"/>
        <end position="298"/>
    </location>
</feature>
<feature type="region of interest" description="Disordered" evidence="1">
    <location>
        <begin position="630"/>
        <end position="663"/>
    </location>
</feature>
<reference evidence="3" key="1">
    <citation type="journal article" date="2023" name="Mol. Phylogenet. Evol.">
        <title>Genome-scale phylogeny and comparative genomics of the fungal order Sordariales.</title>
        <authorList>
            <person name="Hensen N."/>
            <person name="Bonometti L."/>
            <person name="Westerberg I."/>
            <person name="Brannstrom I.O."/>
            <person name="Guillou S."/>
            <person name="Cros-Aarteil S."/>
            <person name="Calhoun S."/>
            <person name="Haridas S."/>
            <person name="Kuo A."/>
            <person name="Mondo S."/>
            <person name="Pangilinan J."/>
            <person name="Riley R."/>
            <person name="LaButti K."/>
            <person name="Andreopoulos B."/>
            <person name="Lipzen A."/>
            <person name="Chen C."/>
            <person name="Yan M."/>
            <person name="Daum C."/>
            <person name="Ng V."/>
            <person name="Clum A."/>
            <person name="Steindorff A."/>
            <person name="Ohm R.A."/>
            <person name="Martin F."/>
            <person name="Silar P."/>
            <person name="Natvig D.O."/>
            <person name="Lalanne C."/>
            <person name="Gautier V."/>
            <person name="Ament-Velasquez S.L."/>
            <person name="Kruys A."/>
            <person name="Hutchinson M.I."/>
            <person name="Powell A.J."/>
            <person name="Barry K."/>
            <person name="Miller A.N."/>
            <person name="Grigoriev I.V."/>
            <person name="Debuchy R."/>
            <person name="Gladieux P."/>
            <person name="Hiltunen Thoren M."/>
            <person name="Johannesson H."/>
        </authorList>
    </citation>
    <scope>NUCLEOTIDE SEQUENCE</scope>
    <source>
        <strain evidence="3">CBS 359.72</strain>
    </source>
</reference>
<keyword evidence="2" id="KW-0472">Membrane</keyword>
<feature type="transmembrane region" description="Helical" evidence="2">
    <location>
        <begin position="390"/>
        <end position="414"/>
    </location>
</feature>
<feature type="region of interest" description="Disordered" evidence="1">
    <location>
        <begin position="135"/>
        <end position="217"/>
    </location>
</feature>
<proteinExistence type="predicted"/>
<keyword evidence="2" id="KW-0812">Transmembrane</keyword>
<feature type="transmembrane region" description="Helical" evidence="2">
    <location>
        <begin position="426"/>
        <end position="449"/>
    </location>
</feature>
<feature type="compositionally biased region" description="Polar residues" evidence="1">
    <location>
        <begin position="554"/>
        <end position="571"/>
    </location>
</feature>
<keyword evidence="4" id="KW-1185">Reference proteome</keyword>
<protein>
    <submittedName>
        <fullName evidence="3">Uncharacterized protein</fullName>
    </submittedName>
</protein>
<accession>A0AAN7CP30</accession>
<comment type="caution">
    <text evidence="3">The sequence shown here is derived from an EMBL/GenBank/DDBJ whole genome shotgun (WGS) entry which is preliminary data.</text>
</comment>
<feature type="region of interest" description="Disordered" evidence="1">
    <location>
        <begin position="471"/>
        <end position="494"/>
    </location>
</feature>
<feature type="region of interest" description="Disordered" evidence="1">
    <location>
        <begin position="1"/>
        <end position="34"/>
    </location>
</feature>
<reference evidence="3" key="2">
    <citation type="submission" date="2023-05" db="EMBL/GenBank/DDBJ databases">
        <authorList>
            <consortium name="Lawrence Berkeley National Laboratory"/>
            <person name="Steindorff A."/>
            <person name="Hensen N."/>
            <person name="Bonometti L."/>
            <person name="Westerberg I."/>
            <person name="Brannstrom I.O."/>
            <person name="Guillou S."/>
            <person name="Cros-Aarteil S."/>
            <person name="Calhoun S."/>
            <person name="Haridas S."/>
            <person name="Kuo A."/>
            <person name="Mondo S."/>
            <person name="Pangilinan J."/>
            <person name="Riley R."/>
            <person name="Labutti K."/>
            <person name="Andreopoulos B."/>
            <person name="Lipzen A."/>
            <person name="Chen C."/>
            <person name="Yanf M."/>
            <person name="Daum C."/>
            <person name="Ng V."/>
            <person name="Clum A."/>
            <person name="Ohm R."/>
            <person name="Martin F."/>
            <person name="Silar P."/>
            <person name="Natvig D."/>
            <person name="Lalanne C."/>
            <person name="Gautier V."/>
            <person name="Ament-Velasquez S.L."/>
            <person name="Kruys A."/>
            <person name="Hutchinson M.I."/>
            <person name="Powell A.J."/>
            <person name="Barry K."/>
            <person name="Miller A.N."/>
            <person name="Grigoriev I.V."/>
            <person name="Debuchy R."/>
            <person name="Gladieux P."/>
            <person name="Thoren M.H."/>
            <person name="Johannesson H."/>
        </authorList>
    </citation>
    <scope>NUCLEOTIDE SEQUENCE</scope>
    <source>
        <strain evidence="3">CBS 359.72</strain>
    </source>
</reference>
<evidence type="ECO:0000313" key="3">
    <source>
        <dbReference type="EMBL" id="KAK4245216.1"/>
    </source>
</evidence>
<feature type="compositionally biased region" description="Polar residues" evidence="1">
    <location>
        <begin position="185"/>
        <end position="212"/>
    </location>
</feature>
<gene>
    <name evidence="3" type="ORF">C7999DRAFT_43242</name>
</gene>
<organism evidence="3 4">
    <name type="scientific">Corynascus novoguineensis</name>
    <dbReference type="NCBI Taxonomy" id="1126955"/>
    <lineage>
        <taxon>Eukaryota</taxon>
        <taxon>Fungi</taxon>
        <taxon>Dikarya</taxon>
        <taxon>Ascomycota</taxon>
        <taxon>Pezizomycotina</taxon>
        <taxon>Sordariomycetes</taxon>
        <taxon>Sordariomycetidae</taxon>
        <taxon>Sordariales</taxon>
        <taxon>Chaetomiaceae</taxon>
        <taxon>Corynascus</taxon>
    </lineage>
</organism>
<evidence type="ECO:0000256" key="1">
    <source>
        <dbReference type="SAM" id="MobiDB-lite"/>
    </source>
</evidence>
<dbReference type="AlphaFoldDB" id="A0AAN7CP30"/>
<sequence length="663" mass="71704">MELLDRTSDTPTRIPRPTFPAASPRTPSIRAVPNNPKDHVAIAFKMTESYSPSSWLSRKASKSASLHLAIADDQSRNGQETDLNTTNQNGSTTLQHQATFLGVSGATIIGSHSMAQGRISTTHRHAAHSLDSVEARTCAPKHGDSNEQANSAGARYPQPMTEVPERPMTPTPYSMPRKVSEVSEPVTSENADDNSSADLESPAFVSQHQGTAQRHPAMHHIPQRPANDSLCARPQDTTHEASLAPVSADEGGRVILPPYPLFRAGLPRGEHRRADPFAAPGNSPTQPGYGGSNEGPVAHNKPEGIVVLKLPGAVGSAHSIPSPPTTNDSIYSRRPTTLQSEAPDLKSLRLGPRLRHSRLPMSPSLVLNAGRGVPEGTKKLWIAVGQSRKLMLASAVFLEFSILNVVASITAVTASHIEHGHAAIRLAVWAAVSGVFVLTSGALLGVALLRYRKTNEDLVSGEGWIEMHLRSRPLPPRPQREERNQENGATKAWKKFSQDRDQLRRYVEFLESRIGVLEEGRQDVGQQQHERSYTHINGGVNDASACDKIDMDQDLSSHTANSDGSTGNRTLRPTKLDLGGSLSRRRLLQPDSSTTELVTSEAGDVKSTIPESDTKASILTELCEAVTEGYSPLSEQYPEPTPAAVHRRPENLGDNPRNANEGI</sequence>
<name>A0AAN7CP30_9PEZI</name>
<evidence type="ECO:0000313" key="4">
    <source>
        <dbReference type="Proteomes" id="UP001303647"/>
    </source>
</evidence>